<gene>
    <name evidence="2" type="ORF">GCM10011577_35500</name>
</gene>
<name>A0ABQ1Y004_9MICC</name>
<evidence type="ECO:0000313" key="3">
    <source>
        <dbReference type="Proteomes" id="UP000596938"/>
    </source>
</evidence>
<accession>A0ABQ1Y004</accession>
<evidence type="ECO:0000313" key="2">
    <source>
        <dbReference type="EMBL" id="GGH07869.1"/>
    </source>
</evidence>
<evidence type="ECO:0000256" key="1">
    <source>
        <dbReference type="SAM" id="MobiDB-lite"/>
    </source>
</evidence>
<reference evidence="3" key="1">
    <citation type="journal article" date="2019" name="Int. J. Syst. Evol. Microbiol.">
        <title>The Global Catalogue of Microorganisms (GCM) 10K type strain sequencing project: providing services to taxonomists for standard genome sequencing and annotation.</title>
        <authorList>
            <consortium name="The Broad Institute Genomics Platform"/>
            <consortium name="The Broad Institute Genome Sequencing Center for Infectious Disease"/>
            <person name="Wu L."/>
            <person name="Ma J."/>
        </authorList>
    </citation>
    <scope>NUCLEOTIDE SEQUENCE [LARGE SCALE GENOMIC DNA]</scope>
    <source>
        <strain evidence="3">CGMCC 1.1927</strain>
    </source>
</reference>
<dbReference type="Proteomes" id="UP000596938">
    <property type="component" value="Unassembled WGS sequence"/>
</dbReference>
<dbReference type="EMBL" id="BMKU01000014">
    <property type="protein sequence ID" value="GGH07869.1"/>
    <property type="molecule type" value="Genomic_DNA"/>
</dbReference>
<proteinExistence type="predicted"/>
<comment type="caution">
    <text evidence="2">The sequence shown here is derived from an EMBL/GenBank/DDBJ whole genome shotgun (WGS) entry which is preliminary data.</text>
</comment>
<organism evidence="2 3">
    <name type="scientific">Pseudarthrobacter polychromogenes</name>
    <dbReference type="NCBI Taxonomy" id="1676"/>
    <lineage>
        <taxon>Bacteria</taxon>
        <taxon>Bacillati</taxon>
        <taxon>Actinomycetota</taxon>
        <taxon>Actinomycetes</taxon>
        <taxon>Micrococcales</taxon>
        <taxon>Micrococcaceae</taxon>
        <taxon>Pseudarthrobacter</taxon>
    </lineage>
</organism>
<feature type="region of interest" description="Disordered" evidence="1">
    <location>
        <begin position="40"/>
        <end position="73"/>
    </location>
</feature>
<keyword evidence="3" id="KW-1185">Reference proteome</keyword>
<evidence type="ECO:0008006" key="4">
    <source>
        <dbReference type="Google" id="ProtNLM"/>
    </source>
</evidence>
<dbReference type="RefSeq" id="WP_188813151.1">
    <property type="nucleotide sequence ID" value="NZ_BAAAWV010000001.1"/>
</dbReference>
<sequence length="265" mass="28346">MSSITPLKKAAAQRSRQLLPLVAIALIGCRGGCQYEPDNVPLPSASSPTTEARTAPPLPDGGGTRTVPPLPESGDIDAGTYLVPVAGYTEPFEITVPDGWFALDSKSLGKGDPDHPAEWAVYVTLWPANYVSMDACAWMGALADVGPSVEAFLRAMAAQSSTASSPPAKVMVGNYSGFEFDHSVEGDVDINACGADRLCIYSENRFTCTHGYSTRGERETYRVVDLNGQRAVVAVGHIDESVNPELMREARVVFDSIVFKSDQLM</sequence>
<protein>
    <recommendedName>
        <fullName evidence="4">Lipoprotein</fullName>
    </recommendedName>
</protein>